<gene>
    <name evidence="4" type="ORF">PYK22_03014</name>
</gene>
<dbReference type="PANTHER" id="PTHR43022:SF1">
    <property type="entry name" value="PROTEIN SMF"/>
    <property type="match status" value="1"/>
</dbReference>
<dbReference type="Pfam" id="PF17782">
    <property type="entry name" value="WHD_DprA"/>
    <property type="match status" value="1"/>
</dbReference>
<accession>A0A0B6X0T7</accession>
<evidence type="ECO:0000313" key="5">
    <source>
        <dbReference type="Proteomes" id="UP000031518"/>
    </source>
</evidence>
<dbReference type="InterPro" id="IPR010994">
    <property type="entry name" value="RuvA_2-like"/>
</dbReference>
<feature type="domain" description="Smf/DprA SLOG" evidence="2">
    <location>
        <begin position="75"/>
        <end position="286"/>
    </location>
</feature>
<feature type="domain" description="DprA winged helix" evidence="3">
    <location>
        <begin position="313"/>
        <end position="366"/>
    </location>
</feature>
<evidence type="ECO:0000256" key="1">
    <source>
        <dbReference type="ARBA" id="ARBA00006525"/>
    </source>
</evidence>
<evidence type="ECO:0000259" key="2">
    <source>
        <dbReference type="Pfam" id="PF02481"/>
    </source>
</evidence>
<evidence type="ECO:0000259" key="3">
    <source>
        <dbReference type="Pfam" id="PF17782"/>
    </source>
</evidence>
<dbReference type="NCBIfam" id="TIGR00732">
    <property type="entry name" value="dprA"/>
    <property type="match status" value="1"/>
</dbReference>
<dbReference type="InterPro" id="IPR041614">
    <property type="entry name" value="DprA_WH"/>
</dbReference>
<keyword evidence="5" id="KW-1185">Reference proteome</keyword>
<dbReference type="SUPFAM" id="SSF47781">
    <property type="entry name" value="RuvA domain 2-like"/>
    <property type="match status" value="1"/>
</dbReference>
<dbReference type="PANTHER" id="PTHR43022">
    <property type="entry name" value="PROTEIN SMF"/>
    <property type="match status" value="1"/>
</dbReference>
<dbReference type="GO" id="GO:0009294">
    <property type="term" value="P:DNA-mediated transformation"/>
    <property type="evidence" value="ECO:0007669"/>
    <property type="project" value="InterPro"/>
</dbReference>
<dbReference type="SUPFAM" id="SSF102405">
    <property type="entry name" value="MCP/YpsA-like"/>
    <property type="match status" value="1"/>
</dbReference>
<dbReference type="InterPro" id="IPR003488">
    <property type="entry name" value="DprA"/>
</dbReference>
<protein>
    <submittedName>
        <fullName evidence="4">DNA protecting protein DprA</fullName>
    </submittedName>
</protein>
<dbReference type="RefSeq" id="WP_041978504.1">
    <property type="nucleotide sequence ID" value="NZ_CBXV010000008.1"/>
</dbReference>
<proteinExistence type="inferred from homology"/>
<dbReference type="Pfam" id="PF02481">
    <property type="entry name" value="DNA_processg_A"/>
    <property type="match status" value="1"/>
</dbReference>
<dbReference type="InterPro" id="IPR036388">
    <property type="entry name" value="WH-like_DNA-bd_sf"/>
</dbReference>
<evidence type="ECO:0000313" key="4">
    <source>
        <dbReference type="EMBL" id="CDM66966.1"/>
    </source>
</evidence>
<dbReference type="Gene3D" id="3.40.50.450">
    <property type="match status" value="1"/>
</dbReference>
<sequence>MLDWIALNMTPGVGPRIAARLLEHFGSARAVFDAPRTELERLGLSEETVASIIARDQHERAERELASVRALGGDLLVLDDGAYPALLREIHDPPLALYVRGAWKECLEAPCIAMVGSRRCSTYGQNAATMLARDLAERGVTIISGLARGIDAASHRGALEADGRTVAVLGTGIDDVYPREHRKLVEEILAKGGSLVSEFPLGTPPMGQNFPYRNRIISGLSLGVLVVEAAENSGSLITARLALEQGREVFAVPGNITSRTSFGTNYLIKGAGAKLVQSWRDVVAELPAEIASAMLPEKKKGRQTAAQLALDLSGLAESERAILNLLSPDEPAHIDALAQASKMTIADLNAALLNLELRDLIIQLPGRCFVRKL</sequence>
<name>A0A0B6X0T7_9BACT</name>
<dbReference type="InterPro" id="IPR057666">
    <property type="entry name" value="DrpA_SLOG"/>
</dbReference>
<organism evidence="4 5">
    <name type="scientific">Pyrinomonas methylaliphatogenes</name>
    <dbReference type="NCBI Taxonomy" id="454194"/>
    <lineage>
        <taxon>Bacteria</taxon>
        <taxon>Pseudomonadati</taxon>
        <taxon>Acidobacteriota</taxon>
        <taxon>Blastocatellia</taxon>
        <taxon>Blastocatellales</taxon>
        <taxon>Pyrinomonadaceae</taxon>
        <taxon>Pyrinomonas</taxon>
    </lineage>
</organism>
<comment type="similarity">
    <text evidence="1">Belongs to the DprA/Smf family.</text>
</comment>
<reference evidence="4 5" key="1">
    <citation type="submission" date="2013-12" db="EMBL/GenBank/DDBJ databases">
        <authorList>
            <person name="Stott M."/>
        </authorList>
    </citation>
    <scope>NUCLEOTIDE SEQUENCE [LARGE SCALE GENOMIC DNA]</scope>
    <source>
        <strain evidence="4 5">K22</strain>
    </source>
</reference>
<dbReference type="Proteomes" id="UP000031518">
    <property type="component" value="Unassembled WGS sequence"/>
</dbReference>
<reference evidence="4 5" key="2">
    <citation type="submission" date="2015-01" db="EMBL/GenBank/DDBJ databases">
        <title>Complete genome sequence of Pyrinomonas methylaliphatogenes type strain K22T.</title>
        <authorList>
            <person name="Lee K.C.Y."/>
            <person name="Power J.F."/>
            <person name="Dunfield P.F."/>
            <person name="Morgan X.C."/>
            <person name="Huttenhower C."/>
            <person name="Stott M.B."/>
        </authorList>
    </citation>
    <scope>NUCLEOTIDE SEQUENCE [LARGE SCALE GENOMIC DNA]</scope>
    <source>
        <strain evidence="4 5">K22</strain>
    </source>
</reference>
<dbReference type="Pfam" id="PF14520">
    <property type="entry name" value="HHH_5"/>
    <property type="match status" value="1"/>
</dbReference>
<dbReference type="Gene3D" id="1.10.10.10">
    <property type="entry name" value="Winged helix-like DNA-binding domain superfamily/Winged helix DNA-binding domain"/>
    <property type="match status" value="1"/>
</dbReference>
<dbReference type="AlphaFoldDB" id="A0A0B6X0T7"/>
<dbReference type="STRING" id="454194.PYK22_03014"/>
<dbReference type="OrthoDB" id="9785707at2"/>
<dbReference type="EMBL" id="CBXV010000008">
    <property type="protein sequence ID" value="CDM66966.1"/>
    <property type="molecule type" value="Genomic_DNA"/>
</dbReference>